<keyword evidence="1" id="KW-0732">Signal</keyword>
<accession>A0ABQ1RBH0</accession>
<dbReference type="Proteomes" id="UP000597138">
    <property type="component" value="Unassembled WGS sequence"/>
</dbReference>
<sequence length="115" mass="11864">MRKTVANALMACFTLGLAGCATTDDALLKTVPIGSGTSTQATFDFVRCVKDRWTPLGGPVREYALGTDSQAVSVKGAGGASMVLVVAQPAARGTGYTIYGEIAASRYVTATHLCD</sequence>
<evidence type="ECO:0000313" key="3">
    <source>
        <dbReference type="Proteomes" id="UP000597138"/>
    </source>
</evidence>
<dbReference type="PROSITE" id="PS51257">
    <property type="entry name" value="PROKAR_LIPOPROTEIN"/>
    <property type="match status" value="1"/>
</dbReference>
<comment type="caution">
    <text evidence="2">The sequence shown here is derived from an EMBL/GenBank/DDBJ whole genome shotgun (WGS) entry which is preliminary data.</text>
</comment>
<organism evidence="2 3">
    <name type="scientific">Caballeronia grimmiae</name>
    <dbReference type="NCBI Taxonomy" id="1071679"/>
    <lineage>
        <taxon>Bacteria</taxon>
        <taxon>Pseudomonadati</taxon>
        <taxon>Pseudomonadota</taxon>
        <taxon>Betaproteobacteria</taxon>
        <taxon>Burkholderiales</taxon>
        <taxon>Burkholderiaceae</taxon>
        <taxon>Caballeronia</taxon>
    </lineage>
</organism>
<feature type="chain" id="PRO_5045353955" description="Lipoprotein" evidence="1">
    <location>
        <begin position="19"/>
        <end position="115"/>
    </location>
</feature>
<reference evidence="3" key="1">
    <citation type="journal article" date="2019" name="Int. J. Syst. Evol. Microbiol.">
        <title>The Global Catalogue of Microorganisms (GCM) 10K type strain sequencing project: providing services to taxonomists for standard genome sequencing and annotation.</title>
        <authorList>
            <consortium name="The Broad Institute Genomics Platform"/>
            <consortium name="The Broad Institute Genome Sequencing Center for Infectious Disease"/>
            <person name="Wu L."/>
            <person name="Ma J."/>
        </authorList>
    </citation>
    <scope>NUCLEOTIDE SEQUENCE [LARGE SCALE GENOMIC DNA]</scope>
    <source>
        <strain evidence="3">CGMCC 1.11013</strain>
    </source>
</reference>
<gene>
    <name evidence="2" type="ORF">GCM10010985_18760</name>
</gene>
<dbReference type="RefSeq" id="WP_035963824.1">
    <property type="nucleotide sequence ID" value="NZ_BMEG01000002.1"/>
</dbReference>
<dbReference type="EMBL" id="BMEG01000002">
    <property type="protein sequence ID" value="GGD64856.1"/>
    <property type="molecule type" value="Genomic_DNA"/>
</dbReference>
<evidence type="ECO:0008006" key="4">
    <source>
        <dbReference type="Google" id="ProtNLM"/>
    </source>
</evidence>
<evidence type="ECO:0000313" key="2">
    <source>
        <dbReference type="EMBL" id="GGD64856.1"/>
    </source>
</evidence>
<feature type="signal peptide" evidence="1">
    <location>
        <begin position="1"/>
        <end position="18"/>
    </location>
</feature>
<proteinExistence type="predicted"/>
<keyword evidence="3" id="KW-1185">Reference proteome</keyword>
<evidence type="ECO:0000256" key="1">
    <source>
        <dbReference type="SAM" id="SignalP"/>
    </source>
</evidence>
<protein>
    <recommendedName>
        <fullName evidence="4">Lipoprotein</fullName>
    </recommendedName>
</protein>
<name>A0ABQ1RBH0_9BURK</name>